<reference evidence="2" key="1">
    <citation type="submission" date="2022-12" db="EMBL/GenBank/DDBJ databases">
        <authorList>
            <person name="Webb A."/>
        </authorList>
    </citation>
    <scope>NUCLEOTIDE SEQUENCE</scope>
    <source>
        <strain evidence="2">Pd1</strain>
    </source>
</reference>
<evidence type="ECO:0000313" key="2">
    <source>
        <dbReference type="EMBL" id="CAI5721706.1"/>
    </source>
</evidence>
<name>A0AAV0THY2_9STRA</name>
<keyword evidence="3" id="KW-1185">Reference proteome</keyword>
<accession>A0AAV0THY2</accession>
<comment type="caution">
    <text evidence="2">The sequence shown here is derived from an EMBL/GenBank/DDBJ whole genome shotgun (WGS) entry which is preliminary data.</text>
</comment>
<gene>
    <name evidence="2" type="ORF">PDE001_LOCUS2516</name>
</gene>
<evidence type="ECO:0000256" key="1">
    <source>
        <dbReference type="SAM" id="MobiDB-lite"/>
    </source>
</evidence>
<sequence length="198" mass="22483">MSPSHADSDEKSKGFTIGSSGTPFRWDGEDWTFYKPAMLNAFKESLLDDIAKGHVVEDEDWDEDEKGKFKKKQAKIKILIQGSLSMRLAKQVMSKSTGMEIWKELVSIYEGKNNPAMTAQRLEELDSPVNDLQMVDMMLRSLPTIPYYSELRCKVLFSSNVAKYTPDLVRELILTAELRSKDWANNAFGNRQGNESTS</sequence>
<feature type="compositionally biased region" description="Basic and acidic residues" evidence="1">
    <location>
        <begin position="1"/>
        <end position="13"/>
    </location>
</feature>
<proteinExistence type="predicted"/>
<dbReference type="EMBL" id="CANTFM010000427">
    <property type="protein sequence ID" value="CAI5721706.1"/>
    <property type="molecule type" value="Genomic_DNA"/>
</dbReference>
<dbReference type="AlphaFoldDB" id="A0AAV0THY2"/>
<organism evidence="2 3">
    <name type="scientific">Peronospora destructor</name>
    <dbReference type="NCBI Taxonomy" id="86335"/>
    <lineage>
        <taxon>Eukaryota</taxon>
        <taxon>Sar</taxon>
        <taxon>Stramenopiles</taxon>
        <taxon>Oomycota</taxon>
        <taxon>Peronosporomycetes</taxon>
        <taxon>Peronosporales</taxon>
        <taxon>Peronosporaceae</taxon>
        <taxon>Peronospora</taxon>
    </lineage>
</organism>
<evidence type="ECO:0000313" key="3">
    <source>
        <dbReference type="Proteomes" id="UP001162029"/>
    </source>
</evidence>
<feature type="region of interest" description="Disordered" evidence="1">
    <location>
        <begin position="1"/>
        <end position="23"/>
    </location>
</feature>
<dbReference type="Proteomes" id="UP001162029">
    <property type="component" value="Unassembled WGS sequence"/>
</dbReference>
<protein>
    <submittedName>
        <fullName evidence="2">Uncharacterized protein</fullName>
    </submittedName>
</protein>